<organism evidence="1 2">
    <name type="scientific">Cohnella terricola</name>
    <dbReference type="NCBI Taxonomy" id="1289167"/>
    <lineage>
        <taxon>Bacteria</taxon>
        <taxon>Bacillati</taxon>
        <taxon>Bacillota</taxon>
        <taxon>Bacilli</taxon>
        <taxon>Bacillales</taxon>
        <taxon>Paenibacillaceae</taxon>
        <taxon>Cohnella</taxon>
    </lineage>
</organism>
<sequence length="129" mass="15203">MTPARAITLNSLQDETWILFYLILEDKNPLYRFEKWSHLHKHPFGDNIPSKRSREIFASITEEAKSQFFRLQGKRRVDKEYWAYDITSISSYSEDCAKFNTEGIKKVINLRWRDLRPAVLLPQAGGEHS</sequence>
<evidence type="ECO:0000313" key="1">
    <source>
        <dbReference type="EMBL" id="TVX97334.1"/>
    </source>
</evidence>
<protein>
    <submittedName>
        <fullName evidence="1">Uncharacterized protein</fullName>
    </submittedName>
</protein>
<evidence type="ECO:0000313" key="2">
    <source>
        <dbReference type="Proteomes" id="UP000316330"/>
    </source>
</evidence>
<comment type="caution">
    <text evidence="1">The sequence shown here is derived from an EMBL/GenBank/DDBJ whole genome shotgun (WGS) entry which is preliminary data.</text>
</comment>
<dbReference type="OrthoDB" id="2492750at2"/>
<reference evidence="1 2" key="1">
    <citation type="submission" date="2019-07" db="EMBL/GenBank/DDBJ databases">
        <authorList>
            <person name="Kim J."/>
        </authorList>
    </citation>
    <scope>NUCLEOTIDE SEQUENCE [LARGE SCALE GENOMIC DNA]</scope>
    <source>
        <strain evidence="1 2">G13</strain>
    </source>
</reference>
<accession>A0A559JBS3</accession>
<gene>
    <name evidence="1" type="ORF">FPZ45_18520</name>
</gene>
<name>A0A559JBS3_9BACL</name>
<proteinExistence type="predicted"/>
<dbReference type="Proteomes" id="UP000316330">
    <property type="component" value="Unassembled WGS sequence"/>
</dbReference>
<dbReference type="AlphaFoldDB" id="A0A559JBS3"/>
<dbReference type="EMBL" id="VNJJ01000012">
    <property type="protein sequence ID" value="TVX97334.1"/>
    <property type="molecule type" value="Genomic_DNA"/>
</dbReference>
<keyword evidence="2" id="KW-1185">Reference proteome</keyword>